<dbReference type="PhylomeDB" id="O16681"/>
<dbReference type="Proteomes" id="UP000001940">
    <property type="component" value="Chromosome II"/>
</dbReference>
<dbReference type="SMR" id="O16681"/>
<sequence>MALFECKVCNENYSDVDESHVPRVLTCGHSICQSCAAKQMSNSLILCKTCPEETITKVRDGDVRNLQKNFGLMQTIEMFQQDLPLKCKEHQYNLAEFVCIEPDCPSIDKSMCRACEEFGVHTGHVMRG</sequence>
<dbReference type="InterPro" id="IPR013083">
    <property type="entry name" value="Znf_RING/FYVE/PHD"/>
</dbReference>
<dbReference type="PANTHER" id="PTHR47156">
    <property type="entry name" value="PROTEIN CBG20824"/>
    <property type="match status" value="1"/>
</dbReference>
<dbReference type="PIR" id="A88072">
    <property type="entry name" value="A88072"/>
</dbReference>
<keyword evidence="1" id="KW-0479">Metal-binding</keyword>
<name>O16681_CAEEL</name>
<dbReference type="Pfam" id="PF13445">
    <property type="entry name" value="zf-RING_UBOX"/>
    <property type="match status" value="1"/>
</dbReference>
<proteinExistence type="predicted"/>
<evidence type="ECO:0000256" key="4">
    <source>
        <dbReference type="PROSITE-ProRule" id="PRU00175"/>
    </source>
</evidence>
<evidence type="ECO:0000256" key="2">
    <source>
        <dbReference type="ARBA" id="ARBA00022771"/>
    </source>
</evidence>
<feature type="domain" description="RING-type" evidence="5">
    <location>
        <begin position="6"/>
        <end position="50"/>
    </location>
</feature>
<dbReference type="GeneID" id="191541"/>
<dbReference type="SMART" id="SM00336">
    <property type="entry name" value="BBOX"/>
    <property type="match status" value="1"/>
</dbReference>
<dbReference type="InterPro" id="IPR000315">
    <property type="entry name" value="Znf_B-box"/>
</dbReference>
<dbReference type="SMART" id="SM00184">
    <property type="entry name" value="RING"/>
    <property type="match status" value="1"/>
</dbReference>
<dbReference type="UCSC" id="ZK1240.6">
    <property type="organism name" value="c. elegans"/>
</dbReference>
<organism evidence="6 7">
    <name type="scientific">Caenorhabditis elegans</name>
    <dbReference type="NCBI Taxonomy" id="6239"/>
    <lineage>
        <taxon>Eukaryota</taxon>
        <taxon>Metazoa</taxon>
        <taxon>Ecdysozoa</taxon>
        <taxon>Nematoda</taxon>
        <taxon>Chromadorea</taxon>
        <taxon>Rhabditida</taxon>
        <taxon>Rhabditina</taxon>
        <taxon>Rhabditomorpha</taxon>
        <taxon>Rhabditoidea</taxon>
        <taxon>Rhabditidae</taxon>
        <taxon>Peloderinae</taxon>
        <taxon>Caenorhabditis</taxon>
    </lineage>
</organism>
<keyword evidence="2 4" id="KW-0863">Zinc-finger</keyword>
<evidence type="ECO:0000313" key="8">
    <source>
        <dbReference type="WormBase" id="ZK1240.6"/>
    </source>
</evidence>
<keyword evidence="7" id="KW-1185">Reference proteome</keyword>
<keyword evidence="3" id="KW-0862">Zinc</keyword>
<evidence type="ECO:0000256" key="3">
    <source>
        <dbReference type="ARBA" id="ARBA00022833"/>
    </source>
</evidence>
<gene>
    <name evidence="6" type="ORF">CELE_ZK1240.6</name>
    <name evidence="6 8" type="ORF">ZK1240.6</name>
</gene>
<dbReference type="FunCoup" id="O16681">
    <property type="interactions" value="27"/>
</dbReference>
<dbReference type="PaxDb" id="6239-ZK1240.6"/>
<evidence type="ECO:0000313" key="7">
    <source>
        <dbReference type="Proteomes" id="UP000001940"/>
    </source>
</evidence>
<dbReference type="STRING" id="6239.ZK1240.6.1"/>
<dbReference type="eggNOG" id="KOG4185">
    <property type="taxonomic scope" value="Eukaryota"/>
</dbReference>
<dbReference type="PROSITE" id="PS50089">
    <property type="entry name" value="ZF_RING_2"/>
    <property type="match status" value="1"/>
</dbReference>
<dbReference type="SUPFAM" id="SSF57850">
    <property type="entry name" value="RING/U-box"/>
    <property type="match status" value="1"/>
</dbReference>
<dbReference type="InterPro" id="IPR027370">
    <property type="entry name" value="Znf-RING_euk"/>
</dbReference>
<dbReference type="AGR" id="WB:WBGene00022871"/>
<protein>
    <submittedName>
        <fullName evidence="6">RING-type domain-containing protein</fullName>
    </submittedName>
</protein>
<evidence type="ECO:0000259" key="5">
    <source>
        <dbReference type="PROSITE" id="PS50089"/>
    </source>
</evidence>
<dbReference type="InterPro" id="IPR017907">
    <property type="entry name" value="Znf_RING_CS"/>
</dbReference>
<dbReference type="PROSITE" id="PS00518">
    <property type="entry name" value="ZF_RING_1"/>
    <property type="match status" value="1"/>
</dbReference>
<dbReference type="Gene3D" id="3.30.40.10">
    <property type="entry name" value="Zinc/RING finger domain, C3HC4 (zinc finger)"/>
    <property type="match status" value="1"/>
</dbReference>
<reference evidence="6 7" key="1">
    <citation type="journal article" date="1998" name="Science">
        <title>Genome sequence of the nematode C. elegans: a platform for investigating biology.</title>
        <authorList>
            <consortium name="The C. elegans sequencing consortium"/>
            <person name="Sulson J.E."/>
            <person name="Waterston R."/>
        </authorList>
    </citation>
    <scope>NUCLEOTIDE SEQUENCE [LARGE SCALE GENOMIC DNA]</scope>
    <source>
        <strain evidence="6 7">Bristol N2</strain>
    </source>
</reference>
<evidence type="ECO:0000256" key="1">
    <source>
        <dbReference type="ARBA" id="ARBA00022723"/>
    </source>
</evidence>
<dbReference type="RefSeq" id="NP_494240.1">
    <property type="nucleotide sequence ID" value="NM_061839.1"/>
</dbReference>
<dbReference type="EMBL" id="BX284602">
    <property type="protein sequence ID" value="CCD61647.1"/>
    <property type="molecule type" value="Genomic_DNA"/>
</dbReference>
<dbReference type="GO" id="GO:0008270">
    <property type="term" value="F:zinc ion binding"/>
    <property type="evidence" value="ECO:0007669"/>
    <property type="project" value="UniProtKB-KW"/>
</dbReference>
<dbReference type="InterPro" id="IPR001841">
    <property type="entry name" value="Znf_RING"/>
</dbReference>
<evidence type="ECO:0000313" key="6">
    <source>
        <dbReference type="EMBL" id="CCD61647.1"/>
    </source>
</evidence>
<dbReference type="WormBase" id="ZK1240.6">
    <property type="protein sequence ID" value="CE15539"/>
    <property type="gene ID" value="WBGene00022871"/>
</dbReference>
<dbReference type="PANTHER" id="PTHR47156:SF10">
    <property type="entry name" value="E3 UBIQUITIN-PROTEIN LIGASE TRIM-21-RELATED"/>
    <property type="match status" value="1"/>
</dbReference>
<dbReference type="CTD" id="191541"/>
<dbReference type="AlphaFoldDB" id="O16681"/>
<dbReference type="OrthoDB" id="5876733at2759"/>
<dbReference type="InterPro" id="IPR052667">
    <property type="entry name" value="E3_ubiquitin-ligase_RING"/>
</dbReference>
<dbReference type="InParanoid" id="O16681"/>
<dbReference type="HOGENOM" id="CLU_1961557_0_0_1"/>
<dbReference type="KEGG" id="cel:CELE_ZK1240.6"/>
<accession>O16681</accession>